<evidence type="ECO:0008006" key="4">
    <source>
        <dbReference type="Google" id="ProtNLM"/>
    </source>
</evidence>
<keyword evidence="1" id="KW-0812">Transmembrane</keyword>
<evidence type="ECO:0000256" key="1">
    <source>
        <dbReference type="SAM" id="Phobius"/>
    </source>
</evidence>
<evidence type="ECO:0000313" key="3">
    <source>
        <dbReference type="Proteomes" id="UP001589774"/>
    </source>
</evidence>
<dbReference type="RefSeq" id="WP_149105483.1">
    <property type="nucleotide sequence ID" value="NZ_JBHLWO010000007.1"/>
</dbReference>
<reference evidence="2 3" key="1">
    <citation type="submission" date="2024-09" db="EMBL/GenBank/DDBJ databases">
        <authorList>
            <person name="Sun Q."/>
            <person name="Mori K."/>
        </authorList>
    </citation>
    <scope>NUCLEOTIDE SEQUENCE [LARGE SCALE GENOMIC DNA]</scope>
    <source>
        <strain evidence="2 3">CCM 7765</strain>
    </source>
</reference>
<gene>
    <name evidence="2" type="ORF">ACFFI0_25660</name>
</gene>
<keyword evidence="1" id="KW-0472">Membrane</keyword>
<keyword evidence="3" id="KW-1185">Reference proteome</keyword>
<name>A0ABV6HS57_9SPHI</name>
<accession>A0ABV6HS57</accession>
<comment type="caution">
    <text evidence="2">The sequence shown here is derived from an EMBL/GenBank/DDBJ whole genome shotgun (WGS) entry which is preliminary data.</text>
</comment>
<keyword evidence="1" id="KW-1133">Transmembrane helix</keyword>
<evidence type="ECO:0000313" key="2">
    <source>
        <dbReference type="EMBL" id="MFC0321725.1"/>
    </source>
</evidence>
<sequence>MKKGLVRKFPIIIIPFMAMNIIAFLSCSNQQKRMNSEDMVNAHTTNSDELEVPYVLAENYFVRNDFDETSLSTPKISSREEFDKIFGMATVMGDQGKPTPIDFTKQFAIAVISPADELAVKMKAVSLQKKEGHLLLRYKQDIGAKLSMKIQPFLLLVVDKKFDGQVAVEEEK</sequence>
<proteinExistence type="predicted"/>
<organism evidence="2 3">
    <name type="scientific">Olivibacter oleidegradans</name>
    <dbReference type="NCBI Taxonomy" id="760123"/>
    <lineage>
        <taxon>Bacteria</taxon>
        <taxon>Pseudomonadati</taxon>
        <taxon>Bacteroidota</taxon>
        <taxon>Sphingobacteriia</taxon>
        <taxon>Sphingobacteriales</taxon>
        <taxon>Sphingobacteriaceae</taxon>
        <taxon>Olivibacter</taxon>
    </lineage>
</organism>
<protein>
    <recommendedName>
        <fullName evidence="4">Lipoprotein</fullName>
    </recommendedName>
</protein>
<dbReference type="EMBL" id="JBHLWO010000007">
    <property type="protein sequence ID" value="MFC0321725.1"/>
    <property type="molecule type" value="Genomic_DNA"/>
</dbReference>
<dbReference type="Proteomes" id="UP001589774">
    <property type="component" value="Unassembled WGS sequence"/>
</dbReference>
<dbReference type="PROSITE" id="PS51257">
    <property type="entry name" value="PROKAR_LIPOPROTEIN"/>
    <property type="match status" value="1"/>
</dbReference>
<feature type="transmembrane region" description="Helical" evidence="1">
    <location>
        <begin position="9"/>
        <end position="26"/>
    </location>
</feature>